<name>A0ABS8SZX2_DATST</name>
<protein>
    <submittedName>
        <fullName evidence="1">Uncharacterized protein</fullName>
    </submittedName>
</protein>
<proteinExistence type="predicted"/>
<organism evidence="1 2">
    <name type="scientific">Datura stramonium</name>
    <name type="common">Jimsonweed</name>
    <name type="synonym">Common thornapple</name>
    <dbReference type="NCBI Taxonomy" id="4076"/>
    <lineage>
        <taxon>Eukaryota</taxon>
        <taxon>Viridiplantae</taxon>
        <taxon>Streptophyta</taxon>
        <taxon>Embryophyta</taxon>
        <taxon>Tracheophyta</taxon>
        <taxon>Spermatophyta</taxon>
        <taxon>Magnoliopsida</taxon>
        <taxon>eudicotyledons</taxon>
        <taxon>Gunneridae</taxon>
        <taxon>Pentapetalae</taxon>
        <taxon>asterids</taxon>
        <taxon>lamiids</taxon>
        <taxon>Solanales</taxon>
        <taxon>Solanaceae</taxon>
        <taxon>Solanoideae</taxon>
        <taxon>Datureae</taxon>
        <taxon>Datura</taxon>
    </lineage>
</organism>
<dbReference type="Proteomes" id="UP000823775">
    <property type="component" value="Unassembled WGS sequence"/>
</dbReference>
<reference evidence="1 2" key="1">
    <citation type="journal article" date="2021" name="BMC Genomics">
        <title>Datura genome reveals duplications of psychoactive alkaloid biosynthetic genes and high mutation rate following tissue culture.</title>
        <authorList>
            <person name="Rajewski A."/>
            <person name="Carter-House D."/>
            <person name="Stajich J."/>
            <person name="Litt A."/>
        </authorList>
    </citation>
    <scope>NUCLEOTIDE SEQUENCE [LARGE SCALE GENOMIC DNA]</scope>
    <source>
        <strain evidence="1">AR-01</strain>
    </source>
</reference>
<comment type="caution">
    <text evidence="1">The sequence shown here is derived from an EMBL/GenBank/DDBJ whole genome shotgun (WGS) entry which is preliminary data.</text>
</comment>
<dbReference type="EMBL" id="JACEIK010000959">
    <property type="protein sequence ID" value="MCD7464383.1"/>
    <property type="molecule type" value="Genomic_DNA"/>
</dbReference>
<keyword evidence="2" id="KW-1185">Reference proteome</keyword>
<gene>
    <name evidence="1" type="ORF">HAX54_052611</name>
</gene>
<accession>A0ABS8SZX2</accession>
<evidence type="ECO:0000313" key="2">
    <source>
        <dbReference type="Proteomes" id="UP000823775"/>
    </source>
</evidence>
<evidence type="ECO:0000313" key="1">
    <source>
        <dbReference type="EMBL" id="MCD7464383.1"/>
    </source>
</evidence>
<sequence length="132" mass="15218">MQRTLVNEAVVVDKPVEEEDSDFLDFEEEDLDGVPNEDDYEVDEELRDRGFEDIFKNKIEKYADKLGGDEEFISSLDEPSEFTEEELDVLAQPGIDLPSRRKSRKLRYDDSSAISFFELDGKISSVMLPQMP</sequence>